<evidence type="ECO:0000313" key="4">
    <source>
        <dbReference type="Proteomes" id="UP001055286"/>
    </source>
</evidence>
<evidence type="ECO:0000313" key="3">
    <source>
        <dbReference type="EMBL" id="GJD66427.1"/>
    </source>
</evidence>
<dbReference type="AlphaFoldDB" id="A0AA37M8R5"/>
<protein>
    <submittedName>
        <fullName evidence="3">Uncharacterized protein</fullName>
    </submittedName>
</protein>
<keyword evidence="2" id="KW-1133">Transmembrane helix</keyword>
<evidence type="ECO:0000256" key="1">
    <source>
        <dbReference type="SAM" id="MobiDB-lite"/>
    </source>
</evidence>
<reference evidence="3" key="2">
    <citation type="submission" date="2021-08" db="EMBL/GenBank/DDBJ databases">
        <authorList>
            <person name="Tani A."/>
            <person name="Ola A."/>
            <person name="Ogura Y."/>
            <person name="Katsura K."/>
            <person name="Hayashi T."/>
        </authorList>
    </citation>
    <scope>NUCLEOTIDE SEQUENCE</scope>
    <source>
        <strain evidence="3">JCM 32048</strain>
    </source>
</reference>
<sequence length="256" mass="25691">MTEMELVGGHFGTGRGRYVLGEFRLPGRITIPVEQVSSAEENASFIQRNIGSSLRSMIGGGLGLAPVAMLAGLFVAPLALVGAIGVTAAAIGAGLGALGAGDKRVLMQVVLEDGRGFICVCDEGVAALVQAEAQIARRTAEDRRAAQAMLIPQKWRMGPIAPPAPATIGSPRLLAPPEPSPVSASEGPPSIPPIPAEQPGLLAAAGSAISATTSLAAEGAAKAGAAAESAYASATSAADEAWKAATSLFSRRCGES</sequence>
<evidence type="ECO:0000256" key="2">
    <source>
        <dbReference type="SAM" id="Phobius"/>
    </source>
</evidence>
<accession>A0AA37M8R5</accession>
<keyword evidence="2" id="KW-0472">Membrane</keyword>
<feature type="transmembrane region" description="Helical" evidence="2">
    <location>
        <begin position="80"/>
        <end position="98"/>
    </location>
</feature>
<feature type="region of interest" description="Disordered" evidence="1">
    <location>
        <begin position="166"/>
        <end position="198"/>
    </location>
</feature>
<name>A0AA37M8R5_9HYPH</name>
<dbReference type="EMBL" id="BPQJ01000064">
    <property type="protein sequence ID" value="GJD66427.1"/>
    <property type="molecule type" value="Genomic_DNA"/>
</dbReference>
<dbReference type="Proteomes" id="UP001055286">
    <property type="component" value="Unassembled WGS sequence"/>
</dbReference>
<keyword evidence="4" id="KW-1185">Reference proteome</keyword>
<proteinExistence type="predicted"/>
<comment type="caution">
    <text evidence="3">The sequence shown here is derived from an EMBL/GenBank/DDBJ whole genome shotgun (WGS) entry which is preliminary data.</text>
</comment>
<feature type="transmembrane region" description="Helical" evidence="2">
    <location>
        <begin position="54"/>
        <end position="74"/>
    </location>
</feature>
<reference evidence="3" key="1">
    <citation type="journal article" date="2016" name="Front. Microbiol.">
        <title>Genome Sequence of the Piezophilic, Mesophilic Sulfate-Reducing Bacterium Desulfovibrio indicus J2T.</title>
        <authorList>
            <person name="Cao J."/>
            <person name="Maignien L."/>
            <person name="Shao Z."/>
            <person name="Alain K."/>
            <person name="Jebbar M."/>
        </authorList>
    </citation>
    <scope>NUCLEOTIDE SEQUENCE</scope>
    <source>
        <strain evidence="3">JCM 32048</strain>
    </source>
</reference>
<gene>
    <name evidence="3" type="ORF">MPEAHAMD_6625</name>
</gene>
<organism evidence="3 4">
    <name type="scientific">Methylobacterium frigidaeris</name>
    <dbReference type="NCBI Taxonomy" id="2038277"/>
    <lineage>
        <taxon>Bacteria</taxon>
        <taxon>Pseudomonadati</taxon>
        <taxon>Pseudomonadota</taxon>
        <taxon>Alphaproteobacteria</taxon>
        <taxon>Hyphomicrobiales</taxon>
        <taxon>Methylobacteriaceae</taxon>
        <taxon>Methylobacterium</taxon>
    </lineage>
</organism>
<keyword evidence="2" id="KW-0812">Transmembrane</keyword>